<dbReference type="AlphaFoldDB" id="A0A0D5LTX6"/>
<evidence type="ECO:0000313" key="1">
    <source>
        <dbReference type="EMBL" id="AJY46828.1"/>
    </source>
</evidence>
<dbReference type="KEGG" id="mey:TM49_15955"/>
<dbReference type="PATRIC" id="fig|1486262.3.peg.3296"/>
<dbReference type="STRING" id="1486262.TM49_15955"/>
<organism evidence="1 2">
    <name type="scientific">Martelella endophytica</name>
    <dbReference type="NCBI Taxonomy" id="1486262"/>
    <lineage>
        <taxon>Bacteria</taxon>
        <taxon>Pseudomonadati</taxon>
        <taxon>Pseudomonadota</taxon>
        <taxon>Alphaproteobacteria</taxon>
        <taxon>Hyphomicrobiales</taxon>
        <taxon>Aurantimonadaceae</taxon>
        <taxon>Martelella</taxon>
    </lineage>
</organism>
<reference evidence="1 2" key="1">
    <citation type="journal article" date="2015" name="Genome Announc.">
        <title>Complete genome sequence of Martelella endophytica YC6887, which has antifungal activity associated with a halophyte.</title>
        <authorList>
            <person name="Khan A."/>
            <person name="Khan H."/>
            <person name="Chung E.J."/>
            <person name="Hossain M.T."/>
            <person name="Chung Y.R."/>
        </authorList>
    </citation>
    <scope>NUCLEOTIDE SEQUENCE [LARGE SCALE GENOMIC DNA]</scope>
    <source>
        <strain evidence="1">YC6887</strain>
    </source>
</reference>
<dbReference type="EMBL" id="CP010803">
    <property type="protein sequence ID" value="AJY46828.1"/>
    <property type="molecule type" value="Genomic_DNA"/>
</dbReference>
<proteinExistence type="predicted"/>
<dbReference type="Proteomes" id="UP000032611">
    <property type="component" value="Chromosome"/>
</dbReference>
<gene>
    <name evidence="1" type="ORF">TM49_15955</name>
</gene>
<dbReference type="HOGENOM" id="CLU_1765813_0_0_5"/>
<evidence type="ECO:0000313" key="2">
    <source>
        <dbReference type="Proteomes" id="UP000032611"/>
    </source>
</evidence>
<accession>A0A0D5LTX6</accession>
<sequence>MILSAMLHEPHSLELFAISYVSSSSRQPTPEVLMRTAVLLACLGLAATSCSTQRSAEIGAMAVPPSNYANLSCESMTSQMAEEKAHLTTLSREQDGEIVADIRAFGASLGSVEQQGAKNQEAAIAYQKGKINAIDIAMRRKGCPMPS</sequence>
<protein>
    <submittedName>
        <fullName evidence="1">Uncharacterized protein</fullName>
    </submittedName>
</protein>
<keyword evidence="2" id="KW-1185">Reference proteome</keyword>
<name>A0A0D5LTX6_MAREN</name>